<sequence length="59" mass="6418">MSRNIAAPKAVAIVAPMPGPPVSKAFCGYHFRSIVFIAGAIARTGHDLSLQKWLKLRQQ</sequence>
<dbReference type="RefSeq" id="WP_377531637.1">
    <property type="nucleotide sequence ID" value="NZ_JBHTLD010000245.1"/>
</dbReference>
<dbReference type="EMBL" id="JBHTLD010000245">
    <property type="protein sequence ID" value="MFD1188291.1"/>
    <property type="molecule type" value="Genomic_DNA"/>
</dbReference>
<comment type="caution">
    <text evidence="1">The sequence shown here is derived from an EMBL/GenBank/DDBJ whole genome shotgun (WGS) entry which is preliminary data.</text>
</comment>
<name>A0ABW3SWE4_9BACT</name>
<keyword evidence="2" id="KW-1185">Reference proteome</keyword>
<accession>A0ABW3SWE4</accession>
<gene>
    <name evidence="1" type="ORF">ACFQ2O_18905</name>
</gene>
<evidence type="ECO:0000313" key="1">
    <source>
        <dbReference type="EMBL" id="MFD1188291.1"/>
    </source>
</evidence>
<proteinExistence type="predicted"/>
<protein>
    <submittedName>
        <fullName evidence="1">Uncharacterized protein</fullName>
    </submittedName>
</protein>
<reference evidence="2" key="1">
    <citation type="journal article" date="2019" name="Int. J. Syst. Evol. Microbiol.">
        <title>The Global Catalogue of Microorganisms (GCM) 10K type strain sequencing project: providing services to taxonomists for standard genome sequencing and annotation.</title>
        <authorList>
            <consortium name="The Broad Institute Genomics Platform"/>
            <consortium name="The Broad Institute Genome Sequencing Center for Infectious Disease"/>
            <person name="Wu L."/>
            <person name="Ma J."/>
        </authorList>
    </citation>
    <scope>NUCLEOTIDE SEQUENCE [LARGE SCALE GENOMIC DNA]</scope>
    <source>
        <strain evidence="2">JCM 31319</strain>
    </source>
</reference>
<dbReference type="Proteomes" id="UP001597094">
    <property type="component" value="Unassembled WGS sequence"/>
</dbReference>
<evidence type="ECO:0000313" key="2">
    <source>
        <dbReference type="Proteomes" id="UP001597094"/>
    </source>
</evidence>
<organism evidence="1 2">
    <name type="scientific">Pontibacter rugosus</name>
    <dbReference type="NCBI Taxonomy" id="1745966"/>
    <lineage>
        <taxon>Bacteria</taxon>
        <taxon>Pseudomonadati</taxon>
        <taxon>Bacteroidota</taxon>
        <taxon>Cytophagia</taxon>
        <taxon>Cytophagales</taxon>
        <taxon>Hymenobacteraceae</taxon>
        <taxon>Pontibacter</taxon>
    </lineage>
</organism>